<sequence length="292" mass="32282">MTYQINQVVRVEIGDDNVAGSNKGARRWVLGTVTAVSLRAGEYGNLVSVNIFPEKEGNNELVKRYDGASRIEAGSMEDAQHLAEARDAAGVKPSLTTQKLTNDEQAFEQRCAKVQSVNLRSNTSGKGRHSTLTDERLGAIFQHPQVIEQLSTLVHQAGRHFQQQLTEALEALELAKTSLKSCDHERRQLLQSEAQLQGKVARLEQLRDKPKGVPLTAQQLMAGAGKMSGRGFILWQPGSNMPVTTTYETYQKAEEIRAVMAKRHPNKVFHICAVGEGLVERVIPATRQVEFV</sequence>
<dbReference type="EMBL" id="OL581612">
    <property type="protein sequence ID" value="UGL61114.1"/>
    <property type="molecule type" value="Genomic_DNA"/>
</dbReference>
<proteinExistence type="predicted"/>
<dbReference type="Proteomes" id="UP000828016">
    <property type="component" value="Segment"/>
</dbReference>
<reference evidence="1" key="1">
    <citation type="submission" date="2021-11" db="EMBL/GenBank/DDBJ databases">
        <title>Complete genome sequence of Pseudomonas phage Eisa9.</title>
        <authorList>
            <person name="Korniienko N."/>
            <person name="Kharina A."/>
            <person name="Zrelovs N."/>
            <person name="Jindrichova B."/>
            <person name="Moravec T."/>
            <person name="Budzanivska I."/>
            <person name="Burketova L."/>
            <person name="Kalachova T."/>
        </authorList>
    </citation>
    <scope>NUCLEOTIDE SEQUENCE</scope>
</reference>
<evidence type="ECO:0000313" key="2">
    <source>
        <dbReference type="Proteomes" id="UP000828016"/>
    </source>
</evidence>
<organism evidence="1 2">
    <name type="scientific">Pseudomonas phage Eisa9</name>
    <dbReference type="NCBI Taxonomy" id="2900148"/>
    <lineage>
        <taxon>Viruses</taxon>
        <taxon>Duplodnaviria</taxon>
        <taxon>Heunggongvirae</taxon>
        <taxon>Uroviricota</taxon>
        <taxon>Caudoviricetes</taxon>
        <taxon>Autographivirales</taxon>
        <taxon>Autonotataviridae</taxon>
        <taxon>Pollyceevirus</taxon>
        <taxon>Pollyceevirus Eisa9</taxon>
    </lineage>
</organism>
<accession>A0AAE9C932</accession>
<keyword evidence="2" id="KW-1185">Reference proteome</keyword>
<name>A0AAE9C932_9CAUD</name>
<evidence type="ECO:0000313" key="1">
    <source>
        <dbReference type="EMBL" id="UGL61114.1"/>
    </source>
</evidence>
<protein>
    <submittedName>
        <fullName evidence="1">Uncharacterized protein</fullName>
    </submittedName>
</protein>